<comment type="caution">
    <text evidence="2">The sequence shown here is derived from an EMBL/GenBank/DDBJ whole genome shotgun (WGS) entry which is preliminary data.</text>
</comment>
<feature type="region of interest" description="Disordered" evidence="1">
    <location>
        <begin position="61"/>
        <end position="120"/>
    </location>
</feature>
<feature type="compositionally biased region" description="Basic and acidic residues" evidence="1">
    <location>
        <begin position="104"/>
        <end position="117"/>
    </location>
</feature>
<evidence type="ECO:0000256" key="1">
    <source>
        <dbReference type="SAM" id="MobiDB-lite"/>
    </source>
</evidence>
<accession>A0A3L6RLK7</accession>
<feature type="compositionally biased region" description="Basic and acidic residues" evidence="1">
    <location>
        <begin position="23"/>
        <end position="47"/>
    </location>
</feature>
<dbReference type="OrthoDB" id="802191at2759"/>
<reference evidence="3" key="1">
    <citation type="journal article" date="2019" name="Nat. Commun.">
        <title>The genome of broomcorn millet.</title>
        <authorList>
            <person name="Zou C."/>
            <person name="Miki D."/>
            <person name="Li D."/>
            <person name="Tang Q."/>
            <person name="Xiao L."/>
            <person name="Rajput S."/>
            <person name="Deng P."/>
            <person name="Jia W."/>
            <person name="Huang R."/>
            <person name="Zhang M."/>
            <person name="Sun Y."/>
            <person name="Hu J."/>
            <person name="Fu X."/>
            <person name="Schnable P.S."/>
            <person name="Li F."/>
            <person name="Zhang H."/>
            <person name="Feng B."/>
            <person name="Zhu X."/>
            <person name="Liu R."/>
            <person name="Schnable J.C."/>
            <person name="Zhu J.-K."/>
            <person name="Zhang H."/>
        </authorList>
    </citation>
    <scope>NUCLEOTIDE SEQUENCE [LARGE SCALE GENOMIC DNA]</scope>
</reference>
<protein>
    <submittedName>
        <fullName evidence="2">Uncharacterized protein</fullName>
    </submittedName>
</protein>
<feature type="compositionally biased region" description="Basic residues" evidence="1">
    <location>
        <begin position="93"/>
        <end position="103"/>
    </location>
</feature>
<feature type="region of interest" description="Disordered" evidence="1">
    <location>
        <begin position="1"/>
        <end position="47"/>
    </location>
</feature>
<keyword evidence="3" id="KW-1185">Reference proteome</keyword>
<gene>
    <name evidence="2" type="ORF">C2845_PM13G04170</name>
</gene>
<organism evidence="2 3">
    <name type="scientific">Panicum miliaceum</name>
    <name type="common">Proso millet</name>
    <name type="synonym">Broomcorn millet</name>
    <dbReference type="NCBI Taxonomy" id="4540"/>
    <lineage>
        <taxon>Eukaryota</taxon>
        <taxon>Viridiplantae</taxon>
        <taxon>Streptophyta</taxon>
        <taxon>Embryophyta</taxon>
        <taxon>Tracheophyta</taxon>
        <taxon>Spermatophyta</taxon>
        <taxon>Magnoliopsida</taxon>
        <taxon>Liliopsida</taxon>
        <taxon>Poales</taxon>
        <taxon>Poaceae</taxon>
        <taxon>PACMAD clade</taxon>
        <taxon>Panicoideae</taxon>
        <taxon>Panicodae</taxon>
        <taxon>Paniceae</taxon>
        <taxon>Panicinae</taxon>
        <taxon>Panicum</taxon>
        <taxon>Panicum sect. Panicum</taxon>
    </lineage>
</organism>
<evidence type="ECO:0000313" key="3">
    <source>
        <dbReference type="Proteomes" id="UP000275267"/>
    </source>
</evidence>
<name>A0A3L6RLK7_PANMI</name>
<dbReference type="AlphaFoldDB" id="A0A3L6RLK7"/>
<sequence>MREERTLLRTVTTLRSAGRRRRGQTERRAGRQGEEGKNEWKERNRHAEWDNKIVAARIRGCREGDSGTLHSSGRGDGSSSSSAAEDAAERRLGRGRKAPARRRPCCEDGGGRTRDASARLIWSPPSTAAMRTSGFAIDARRGALSLLDTGAAAACPRCRAQRKEPGCVVGEHAHDGAARLRGGAGTGGARFGGCERTPRAAAAEARLSRRCCGSGTRAAGGEGAAATALGGLRDGAVALAIGAPDAGRAGGEQELGLGQWWQVAADLIW</sequence>
<evidence type="ECO:0000313" key="2">
    <source>
        <dbReference type="EMBL" id="RLN04655.1"/>
    </source>
</evidence>
<dbReference type="Proteomes" id="UP000275267">
    <property type="component" value="Unassembled WGS sequence"/>
</dbReference>
<proteinExistence type="predicted"/>
<dbReference type="EMBL" id="PQIB02000008">
    <property type="protein sequence ID" value="RLN04655.1"/>
    <property type="molecule type" value="Genomic_DNA"/>
</dbReference>